<dbReference type="Proteomes" id="UP001262889">
    <property type="component" value="Unassembled WGS sequence"/>
</dbReference>
<dbReference type="GO" id="GO:0016787">
    <property type="term" value="F:hydrolase activity"/>
    <property type="evidence" value="ECO:0007669"/>
    <property type="project" value="UniProtKB-KW"/>
</dbReference>
<keyword evidence="3" id="KW-1185">Reference proteome</keyword>
<proteinExistence type="predicted"/>
<dbReference type="Pfam" id="PF00561">
    <property type="entry name" value="Abhydrolase_1"/>
    <property type="match status" value="1"/>
</dbReference>
<evidence type="ECO:0000259" key="1">
    <source>
        <dbReference type="Pfam" id="PF00561"/>
    </source>
</evidence>
<dbReference type="InterPro" id="IPR050266">
    <property type="entry name" value="AB_hydrolase_sf"/>
</dbReference>
<dbReference type="PRINTS" id="PR00111">
    <property type="entry name" value="ABHYDROLASE"/>
</dbReference>
<reference evidence="2 3" key="1">
    <citation type="submission" date="2023-09" db="EMBL/GenBank/DDBJ databases">
        <authorList>
            <person name="Rey-Velasco X."/>
        </authorList>
    </citation>
    <scope>NUCLEOTIDE SEQUENCE [LARGE SCALE GENOMIC DNA]</scope>
    <source>
        <strain evidence="2 3">F363</strain>
    </source>
</reference>
<protein>
    <submittedName>
        <fullName evidence="2">Alpha/beta hydrolase</fullName>
    </submittedName>
</protein>
<evidence type="ECO:0000313" key="2">
    <source>
        <dbReference type="EMBL" id="MDT0642020.1"/>
    </source>
</evidence>
<feature type="domain" description="AB hydrolase-1" evidence="1">
    <location>
        <begin position="19"/>
        <end position="244"/>
    </location>
</feature>
<dbReference type="RefSeq" id="WP_311533694.1">
    <property type="nucleotide sequence ID" value="NZ_JAVRHQ010000003.1"/>
</dbReference>
<comment type="caution">
    <text evidence="2">The sequence shown here is derived from an EMBL/GenBank/DDBJ whole genome shotgun (WGS) entry which is preliminary data.</text>
</comment>
<keyword evidence="2" id="KW-0378">Hydrolase</keyword>
<dbReference type="EMBL" id="JAVRHQ010000003">
    <property type="protein sequence ID" value="MDT0642020.1"/>
    <property type="molecule type" value="Genomic_DNA"/>
</dbReference>
<evidence type="ECO:0000313" key="3">
    <source>
        <dbReference type="Proteomes" id="UP001262889"/>
    </source>
</evidence>
<sequence>MIVKYRDAEIHFTSQGSGNPLLLLHGFMESSKIWEPFVPTLAEQRQVVCIDLPGHGESGSFNEIHSMEDMAKAVKEVLRHLEIQKAAVAGHSMGGYVSLELYKIFPTLLKSLTLVNSSPEDDSEERRINRERSVKLIKKNKEAFVKMAISNLMMPENYKKFRPQVERLIAEASKMSVQEITAATRGMKIRTNNVQSFAGMKLPKYIIAGNDDPLMDIERLKTLANTTGAELIQFSGGHLSYIEEEMALLKFLHFIE</sequence>
<dbReference type="PANTHER" id="PTHR43798">
    <property type="entry name" value="MONOACYLGLYCEROL LIPASE"/>
    <property type="match status" value="1"/>
</dbReference>
<dbReference type="SUPFAM" id="SSF53474">
    <property type="entry name" value="alpha/beta-Hydrolases"/>
    <property type="match status" value="1"/>
</dbReference>
<gene>
    <name evidence="2" type="ORF">RM553_04165</name>
</gene>
<dbReference type="InterPro" id="IPR000073">
    <property type="entry name" value="AB_hydrolase_1"/>
</dbReference>
<accession>A0ABU3C6P3</accession>
<dbReference type="InterPro" id="IPR029058">
    <property type="entry name" value="AB_hydrolase_fold"/>
</dbReference>
<organism evidence="2 3">
    <name type="scientific">Autumnicola tepida</name>
    <dbReference type="NCBI Taxonomy" id="3075595"/>
    <lineage>
        <taxon>Bacteria</taxon>
        <taxon>Pseudomonadati</taxon>
        <taxon>Bacteroidota</taxon>
        <taxon>Flavobacteriia</taxon>
        <taxon>Flavobacteriales</taxon>
        <taxon>Flavobacteriaceae</taxon>
        <taxon>Autumnicola</taxon>
    </lineage>
</organism>
<name>A0ABU3C6P3_9FLAO</name>
<dbReference type="Gene3D" id="3.40.50.1820">
    <property type="entry name" value="alpha/beta hydrolase"/>
    <property type="match status" value="1"/>
</dbReference>